<feature type="transmembrane region" description="Helical" evidence="1">
    <location>
        <begin position="131"/>
        <end position="148"/>
    </location>
</feature>
<dbReference type="STRING" id="1401.BK123_18000"/>
<dbReference type="RefSeq" id="WP_076323751.1">
    <property type="nucleotide sequence ID" value="NZ_MRTF01000006.1"/>
</dbReference>
<keyword evidence="1" id="KW-0812">Transmembrane</keyword>
<gene>
    <name evidence="2" type="ORF">BK123_18000</name>
</gene>
<evidence type="ECO:0000313" key="2">
    <source>
        <dbReference type="EMBL" id="OME91356.1"/>
    </source>
</evidence>
<reference evidence="2 3" key="1">
    <citation type="submission" date="2016-11" db="EMBL/GenBank/DDBJ databases">
        <title>Paenibacillus species isolates.</title>
        <authorList>
            <person name="Beno S.M."/>
        </authorList>
    </citation>
    <scope>NUCLEOTIDE SEQUENCE [LARGE SCALE GENOMIC DNA]</scope>
    <source>
        <strain evidence="2 3">FSL F4-0100</strain>
    </source>
</reference>
<name>A0A1R1AZ33_PAELA</name>
<feature type="transmembrane region" description="Helical" evidence="1">
    <location>
        <begin position="99"/>
        <end position="119"/>
    </location>
</feature>
<dbReference type="AlphaFoldDB" id="A0A1R1AZ33"/>
<accession>A0A1R1AZ33</accession>
<evidence type="ECO:0000313" key="3">
    <source>
        <dbReference type="Proteomes" id="UP000187074"/>
    </source>
</evidence>
<dbReference type="EMBL" id="MRTF01000006">
    <property type="protein sequence ID" value="OME91356.1"/>
    <property type="molecule type" value="Genomic_DNA"/>
</dbReference>
<feature type="transmembrane region" description="Helical" evidence="1">
    <location>
        <begin position="50"/>
        <end position="73"/>
    </location>
</feature>
<keyword evidence="1" id="KW-1133">Transmembrane helix</keyword>
<dbReference type="Proteomes" id="UP000187074">
    <property type="component" value="Unassembled WGS sequence"/>
</dbReference>
<dbReference type="OrthoDB" id="9942543at2"/>
<evidence type="ECO:0000256" key="1">
    <source>
        <dbReference type="SAM" id="Phobius"/>
    </source>
</evidence>
<comment type="caution">
    <text evidence="2">The sequence shown here is derived from an EMBL/GenBank/DDBJ whole genome shotgun (WGS) entry which is preliminary data.</text>
</comment>
<protein>
    <submittedName>
        <fullName evidence="2">Uncharacterized protein</fullName>
    </submittedName>
</protein>
<sequence length="160" mass="18711">MAKSKEAVDSAAKRRMSTFPLWIIVTISSLCMFWIFDLLINLGLPRQDAGWINIAIVGMYLTGYFVGELYVYLDRTYVDRKQSYTPGDDMKSGSFKKRILLQFPIYLFVILNILCFNWIHGLFRSLGLSSWYAYYLHMSLLCLYWLGYGSGHFRAYLFTK</sequence>
<feature type="transmembrane region" description="Helical" evidence="1">
    <location>
        <begin position="21"/>
        <end position="44"/>
    </location>
</feature>
<organism evidence="2 3">
    <name type="scientific">Paenibacillus lautus</name>
    <name type="common">Bacillus lautus</name>
    <dbReference type="NCBI Taxonomy" id="1401"/>
    <lineage>
        <taxon>Bacteria</taxon>
        <taxon>Bacillati</taxon>
        <taxon>Bacillota</taxon>
        <taxon>Bacilli</taxon>
        <taxon>Bacillales</taxon>
        <taxon>Paenibacillaceae</taxon>
        <taxon>Paenibacillus</taxon>
    </lineage>
</organism>
<keyword evidence="1" id="KW-0472">Membrane</keyword>
<proteinExistence type="predicted"/>